<feature type="transmembrane region" description="Helical" evidence="2">
    <location>
        <begin position="21"/>
        <end position="41"/>
    </location>
</feature>
<name>A0ABV2SLR6_9GAMM</name>
<evidence type="ECO:0000313" key="4">
    <source>
        <dbReference type="Proteomes" id="UP001549366"/>
    </source>
</evidence>
<keyword evidence="2" id="KW-1133">Transmembrane helix</keyword>
<evidence type="ECO:0000313" key="3">
    <source>
        <dbReference type="EMBL" id="MET4758712.1"/>
    </source>
</evidence>
<feature type="compositionally biased region" description="Basic residues" evidence="1">
    <location>
        <begin position="326"/>
        <end position="339"/>
    </location>
</feature>
<keyword evidence="2" id="KW-0472">Membrane</keyword>
<feature type="compositionally biased region" description="Basic and acidic residues" evidence="1">
    <location>
        <begin position="315"/>
        <end position="325"/>
    </location>
</feature>
<sequence>MHLNHNNNDHITQTANEQTKLFFPEIILFLVSVTFSITSAATTEPRPYKDLNYQLTTRLQNALDAPEIRLTPTSTAPLIPISEQNALTYTDWEETTLVIIPYADQPKVEFTSAQSLSPDKAFDVSLCNDDNCQQTQPAPCDKIKDCDTVITASLSNQASTRSQIQTLCRQFFGSEAPAKTAYQDANLETLSVIKSQCLSSIFMPQRQEFCWCFAGGEKSPPDGRKPKKTQTSQQSKQAAAKARREGKQKKSARRNNNPHQPIEEKKGEDTVIELTREDFEMMGNVRPGSIEVTFTKVRHGVAENVLLRWVTAEGERKQAEIPKNKETRRKFHKKRKTTSHHTSTTGQVHGVHPKGVKSITHHHKINHGASSSTAPDDNDSSHPAPETAHSSQQVTEQDDLNSSSSNEEDPGATPETAPPSPNLLYRFLYWLMGWH</sequence>
<accession>A0ABV2SLR6</accession>
<evidence type="ECO:0000256" key="2">
    <source>
        <dbReference type="SAM" id="Phobius"/>
    </source>
</evidence>
<keyword evidence="4" id="KW-1185">Reference proteome</keyword>
<dbReference type="EMBL" id="JBEWTB010000002">
    <property type="protein sequence ID" value="MET4758712.1"/>
    <property type="molecule type" value="Genomic_DNA"/>
</dbReference>
<feature type="region of interest" description="Disordered" evidence="1">
    <location>
        <begin position="219"/>
        <end position="270"/>
    </location>
</feature>
<feature type="region of interest" description="Disordered" evidence="1">
    <location>
        <begin position="315"/>
        <end position="353"/>
    </location>
</feature>
<feature type="compositionally biased region" description="Low complexity" evidence="1">
    <location>
        <begin position="229"/>
        <end position="240"/>
    </location>
</feature>
<keyword evidence="2" id="KW-0812">Transmembrane</keyword>
<dbReference type="RefSeq" id="WP_354016479.1">
    <property type="nucleotide sequence ID" value="NZ_JBEWTB010000002.1"/>
</dbReference>
<feature type="compositionally biased region" description="Basic and acidic residues" evidence="1">
    <location>
        <begin position="261"/>
        <end position="270"/>
    </location>
</feature>
<gene>
    <name evidence="3" type="ORF">V5J35_003904</name>
</gene>
<dbReference type="Proteomes" id="UP001549366">
    <property type="component" value="Unassembled WGS sequence"/>
</dbReference>
<protein>
    <submittedName>
        <fullName evidence="3">Uncharacterized protein</fullName>
    </submittedName>
</protein>
<comment type="caution">
    <text evidence="3">The sequence shown here is derived from an EMBL/GenBank/DDBJ whole genome shotgun (WGS) entry which is preliminary data.</text>
</comment>
<feature type="compositionally biased region" description="Basic residues" evidence="1">
    <location>
        <begin position="244"/>
        <end position="253"/>
    </location>
</feature>
<feature type="region of interest" description="Disordered" evidence="1">
    <location>
        <begin position="366"/>
        <end position="420"/>
    </location>
</feature>
<proteinExistence type="predicted"/>
<reference evidence="3 4" key="1">
    <citation type="submission" date="2024-06" db="EMBL/GenBank/DDBJ databases">
        <title>Genomic Encyclopedia of Type Strains, Phase V (KMG-V): Genome sequencing to study the core and pangenomes of soil and plant-associated prokaryotes.</title>
        <authorList>
            <person name="Whitman W."/>
        </authorList>
    </citation>
    <scope>NUCLEOTIDE SEQUENCE [LARGE SCALE GENOMIC DNA]</scope>
    <source>
        <strain evidence="3 4">NE40</strain>
    </source>
</reference>
<organism evidence="3 4">
    <name type="scientific">Endozoicomonas lisbonensis</name>
    <dbReference type="NCBI Taxonomy" id="3120522"/>
    <lineage>
        <taxon>Bacteria</taxon>
        <taxon>Pseudomonadati</taxon>
        <taxon>Pseudomonadota</taxon>
        <taxon>Gammaproteobacteria</taxon>
        <taxon>Oceanospirillales</taxon>
        <taxon>Endozoicomonadaceae</taxon>
        <taxon>Endozoicomonas</taxon>
    </lineage>
</organism>
<evidence type="ECO:0000256" key="1">
    <source>
        <dbReference type="SAM" id="MobiDB-lite"/>
    </source>
</evidence>